<dbReference type="Pfam" id="PF06912">
    <property type="entry name" value="DUF1275"/>
    <property type="match status" value="1"/>
</dbReference>
<keyword evidence="2" id="KW-1133">Transmembrane helix</keyword>
<gene>
    <name evidence="3" type="ORF">BDZ90DRAFT_232815</name>
</gene>
<feature type="transmembrane region" description="Helical" evidence="2">
    <location>
        <begin position="263"/>
        <end position="281"/>
    </location>
</feature>
<name>A0A316UN40_9BASI</name>
<dbReference type="GeneID" id="37028220"/>
<feature type="transmembrane region" description="Helical" evidence="2">
    <location>
        <begin position="107"/>
        <end position="129"/>
    </location>
</feature>
<dbReference type="PANTHER" id="PTHR37488:SF2">
    <property type="entry name" value="DUF1275 DOMAIN-CONTAINING PROTEIN"/>
    <property type="match status" value="1"/>
</dbReference>
<accession>A0A316UN40</accession>
<dbReference type="OrthoDB" id="5288586at2759"/>
<keyword evidence="4" id="KW-1185">Reference proteome</keyword>
<dbReference type="RefSeq" id="XP_025361301.1">
    <property type="nucleotide sequence ID" value="XM_025506397.1"/>
</dbReference>
<feature type="transmembrane region" description="Helical" evidence="2">
    <location>
        <begin position="49"/>
        <end position="69"/>
    </location>
</feature>
<organism evidence="3 4">
    <name type="scientific">Jaminaea rosea</name>
    <dbReference type="NCBI Taxonomy" id="1569628"/>
    <lineage>
        <taxon>Eukaryota</taxon>
        <taxon>Fungi</taxon>
        <taxon>Dikarya</taxon>
        <taxon>Basidiomycota</taxon>
        <taxon>Ustilaginomycotina</taxon>
        <taxon>Exobasidiomycetes</taxon>
        <taxon>Microstromatales</taxon>
        <taxon>Microstromatales incertae sedis</taxon>
        <taxon>Jaminaea</taxon>
    </lineage>
</organism>
<feature type="transmembrane region" description="Helical" evidence="2">
    <location>
        <begin position="238"/>
        <end position="257"/>
    </location>
</feature>
<feature type="compositionally biased region" description="Basic and acidic residues" evidence="1">
    <location>
        <begin position="1"/>
        <end position="24"/>
    </location>
</feature>
<feature type="region of interest" description="Disordered" evidence="1">
    <location>
        <begin position="1"/>
        <end position="38"/>
    </location>
</feature>
<feature type="region of interest" description="Disordered" evidence="1">
    <location>
        <begin position="286"/>
        <end position="324"/>
    </location>
</feature>
<reference evidence="3 4" key="1">
    <citation type="journal article" date="2018" name="Mol. Biol. Evol.">
        <title>Broad Genomic Sampling Reveals a Smut Pathogenic Ancestry of the Fungal Clade Ustilaginomycotina.</title>
        <authorList>
            <person name="Kijpornyongpan T."/>
            <person name="Mondo S.J."/>
            <person name="Barry K."/>
            <person name="Sandor L."/>
            <person name="Lee J."/>
            <person name="Lipzen A."/>
            <person name="Pangilinan J."/>
            <person name="LaButti K."/>
            <person name="Hainaut M."/>
            <person name="Henrissat B."/>
            <person name="Grigoriev I.V."/>
            <person name="Spatafora J.W."/>
            <person name="Aime M.C."/>
        </authorList>
    </citation>
    <scope>NUCLEOTIDE SEQUENCE [LARGE SCALE GENOMIC DNA]</scope>
    <source>
        <strain evidence="3 4">MCA 5214</strain>
    </source>
</reference>
<dbReference type="Proteomes" id="UP000245884">
    <property type="component" value="Unassembled WGS sequence"/>
</dbReference>
<evidence type="ECO:0008006" key="5">
    <source>
        <dbReference type="Google" id="ProtNLM"/>
    </source>
</evidence>
<dbReference type="AlphaFoldDB" id="A0A316UN40"/>
<dbReference type="STRING" id="1569628.A0A316UN40"/>
<evidence type="ECO:0000313" key="3">
    <source>
        <dbReference type="EMBL" id="PWN26689.1"/>
    </source>
</evidence>
<sequence length="324" mass="35120">MAEEDSRRANDSQDKPTDNDDQYRPSEQTRPARHPATVRRYKENISVSALRLHLLLISFGTGLLDAATYSDLGIFASNQTGNTIILLVEAINRANRSSNTSPSNADVLSVGISLASFLSFGLLFGQIGVSRFVGPRTRGWLIFSTFVQAAFLFIASLLVQVGVLKVGADQRDNQTSATLTVFLLAASAGVQVAMAKSVNVKEIPTAMLTSPYVDTLIDKSLFAFRIRGKDVASRNVRLGYFAFFASGTVVGAAARAYSGTATVLWISFALRSANLFYILVAPGHTERHGKKDEKEEGEHRLEEKATTDPGDSGRAKGRRNDQGP</sequence>
<dbReference type="InterPro" id="IPR010699">
    <property type="entry name" value="DUF1275"/>
</dbReference>
<evidence type="ECO:0000256" key="1">
    <source>
        <dbReference type="SAM" id="MobiDB-lite"/>
    </source>
</evidence>
<dbReference type="PANTHER" id="PTHR37488">
    <property type="entry name" value="DUF1275 DOMAIN-CONTAINING PROTEIN"/>
    <property type="match status" value="1"/>
</dbReference>
<evidence type="ECO:0000256" key="2">
    <source>
        <dbReference type="SAM" id="Phobius"/>
    </source>
</evidence>
<dbReference type="EMBL" id="KZ819670">
    <property type="protein sequence ID" value="PWN26689.1"/>
    <property type="molecule type" value="Genomic_DNA"/>
</dbReference>
<feature type="transmembrane region" description="Helical" evidence="2">
    <location>
        <begin position="141"/>
        <end position="163"/>
    </location>
</feature>
<keyword evidence="2" id="KW-0812">Transmembrane</keyword>
<feature type="transmembrane region" description="Helical" evidence="2">
    <location>
        <begin position="175"/>
        <end position="194"/>
    </location>
</feature>
<keyword evidence="2" id="KW-0472">Membrane</keyword>
<proteinExistence type="predicted"/>
<evidence type="ECO:0000313" key="4">
    <source>
        <dbReference type="Proteomes" id="UP000245884"/>
    </source>
</evidence>
<protein>
    <recommendedName>
        <fullName evidence="5">DUF1275 domain protein</fullName>
    </recommendedName>
</protein>